<name>A0ABS2GWN5_9BURK</name>
<dbReference type="EMBL" id="JACJKX010000014">
    <property type="protein sequence ID" value="MBM6929122.1"/>
    <property type="molecule type" value="Genomic_DNA"/>
</dbReference>
<comment type="caution">
    <text evidence="2">The sequence shown here is derived from an EMBL/GenBank/DDBJ whole genome shotgun (WGS) entry which is preliminary data.</text>
</comment>
<organism evidence="2 3">
    <name type="scientific">Parasutterella secunda</name>
    <dbReference type="NCBI Taxonomy" id="626947"/>
    <lineage>
        <taxon>Bacteria</taxon>
        <taxon>Pseudomonadati</taxon>
        <taxon>Pseudomonadota</taxon>
        <taxon>Betaproteobacteria</taxon>
        <taxon>Burkholderiales</taxon>
        <taxon>Sutterellaceae</taxon>
        <taxon>Parasutterella</taxon>
    </lineage>
</organism>
<dbReference type="RefSeq" id="WP_205050709.1">
    <property type="nucleotide sequence ID" value="NZ_JACJKX010000014.1"/>
</dbReference>
<dbReference type="NCBIfam" id="TIGR00199">
    <property type="entry name" value="PncC_domain"/>
    <property type="match status" value="1"/>
</dbReference>
<proteinExistence type="predicted"/>
<accession>A0ABS2GWN5</accession>
<dbReference type="InterPro" id="IPR008136">
    <property type="entry name" value="CinA_C"/>
</dbReference>
<dbReference type="InterPro" id="IPR036653">
    <property type="entry name" value="CinA-like_C"/>
</dbReference>
<feature type="domain" description="CinA C-terminal" evidence="1">
    <location>
        <begin position="7"/>
        <end position="158"/>
    </location>
</feature>
<protein>
    <submittedName>
        <fullName evidence="2">CinA family protein</fullName>
    </submittedName>
</protein>
<reference evidence="2 3" key="1">
    <citation type="journal article" date="2021" name="Sci. Rep.">
        <title>The distribution of antibiotic resistance genes in chicken gut microbiota commensals.</title>
        <authorList>
            <person name="Juricova H."/>
            <person name="Matiasovicova J."/>
            <person name="Kubasova T."/>
            <person name="Cejkova D."/>
            <person name="Rychlik I."/>
        </authorList>
    </citation>
    <scope>NUCLEOTIDE SEQUENCE [LARGE SCALE GENOMIC DNA]</scope>
    <source>
        <strain evidence="2 3">An562</strain>
    </source>
</reference>
<evidence type="ECO:0000313" key="3">
    <source>
        <dbReference type="Proteomes" id="UP000777002"/>
    </source>
</evidence>
<gene>
    <name evidence="2" type="ORF">H5985_07565</name>
</gene>
<evidence type="ECO:0000313" key="2">
    <source>
        <dbReference type="EMBL" id="MBM6929122.1"/>
    </source>
</evidence>
<dbReference type="Proteomes" id="UP000777002">
    <property type="component" value="Unassembled WGS sequence"/>
</dbReference>
<dbReference type="Pfam" id="PF02464">
    <property type="entry name" value="CinA"/>
    <property type="match status" value="1"/>
</dbReference>
<dbReference type="Gene3D" id="3.90.950.20">
    <property type="entry name" value="CinA-like"/>
    <property type="match status" value="1"/>
</dbReference>
<evidence type="ECO:0000259" key="1">
    <source>
        <dbReference type="Pfam" id="PF02464"/>
    </source>
</evidence>
<keyword evidence="3" id="KW-1185">Reference proteome</keyword>
<dbReference type="SUPFAM" id="SSF142433">
    <property type="entry name" value="CinA-like"/>
    <property type="match status" value="1"/>
</dbReference>
<sequence length="166" mass="17483">MELFVELSEQLGEIALKSEDVIASAESCTAGGIACAITQTAGSSQWFDRGFVTYSNQSKEDLLGVRHETLQKFGAVSKETAEEMVCGALARSQATIAVAVTGIAGPGGAVPGKPVGTVFMACCRKGQLPVVERHQFAGDRNAVRESTIEAALLGLKKLILNKIDLK</sequence>